<evidence type="ECO:0000313" key="9">
    <source>
        <dbReference type="EMBL" id="CAD7567698.1"/>
    </source>
</evidence>
<dbReference type="Gene3D" id="2.70.170.10">
    <property type="entry name" value="Neurotransmitter-gated ion-channel ligand-binding domain"/>
    <property type="match status" value="2"/>
</dbReference>
<dbReference type="GO" id="GO:0005230">
    <property type="term" value="F:extracellular ligand-gated monoatomic ion channel activity"/>
    <property type="evidence" value="ECO:0007669"/>
    <property type="project" value="InterPro"/>
</dbReference>
<dbReference type="InterPro" id="IPR038050">
    <property type="entry name" value="Neuro_actylchol_rec"/>
</dbReference>
<dbReference type="Pfam" id="PF02931">
    <property type="entry name" value="Neur_chan_LBD"/>
    <property type="match status" value="2"/>
</dbReference>
<evidence type="ECO:0000259" key="8">
    <source>
        <dbReference type="Pfam" id="PF02932"/>
    </source>
</evidence>
<keyword evidence="4 6" id="KW-0472">Membrane</keyword>
<feature type="transmembrane region" description="Helical" evidence="6">
    <location>
        <begin position="543"/>
        <end position="568"/>
    </location>
</feature>
<dbReference type="GO" id="GO:0016020">
    <property type="term" value="C:membrane"/>
    <property type="evidence" value="ECO:0007669"/>
    <property type="project" value="UniProtKB-SubCell"/>
</dbReference>
<dbReference type="FunFam" id="1.20.58.390:FF:000038">
    <property type="entry name" value="Acetylcholine receptor subunit beta-like 1"/>
    <property type="match status" value="1"/>
</dbReference>
<feature type="compositionally biased region" description="Low complexity" evidence="5">
    <location>
        <begin position="1094"/>
        <end position="1108"/>
    </location>
</feature>
<feature type="region of interest" description="Disordered" evidence="5">
    <location>
        <begin position="727"/>
        <end position="754"/>
    </location>
</feature>
<evidence type="ECO:0000256" key="3">
    <source>
        <dbReference type="ARBA" id="ARBA00022989"/>
    </source>
</evidence>
<dbReference type="InterPro" id="IPR006029">
    <property type="entry name" value="Neurotrans-gated_channel_TM"/>
</dbReference>
<feature type="domain" description="Neurotransmitter-gated ion-channel transmembrane" evidence="8">
    <location>
        <begin position="549"/>
        <end position="787"/>
    </location>
</feature>
<feature type="region of interest" description="Disordered" evidence="5">
    <location>
        <begin position="1055"/>
        <end position="1126"/>
    </location>
</feature>
<feature type="domain" description="Neurotransmitter-gated ion-channel transmembrane" evidence="8">
    <location>
        <begin position="1085"/>
        <end position="1160"/>
    </location>
</feature>
<evidence type="ECO:0000256" key="6">
    <source>
        <dbReference type="SAM" id="Phobius"/>
    </source>
</evidence>
<dbReference type="InterPro" id="IPR036719">
    <property type="entry name" value="Neuro-gated_channel_TM_sf"/>
</dbReference>
<dbReference type="InterPro" id="IPR018000">
    <property type="entry name" value="Neurotransmitter_ion_chnl_CS"/>
</dbReference>
<dbReference type="SUPFAM" id="SSF63712">
    <property type="entry name" value="Nicotinic receptor ligand binding domain-like"/>
    <property type="match status" value="2"/>
</dbReference>
<gene>
    <name evidence="9" type="ORF">TCMB3V08_LOCUS480</name>
</gene>
<keyword evidence="2 6" id="KW-0812">Transmembrane</keyword>
<feature type="region of interest" description="Disordered" evidence="5">
    <location>
        <begin position="390"/>
        <end position="415"/>
    </location>
</feature>
<feature type="transmembrane region" description="Helical" evidence="6">
    <location>
        <begin position="1144"/>
        <end position="1162"/>
    </location>
</feature>
<evidence type="ECO:0000256" key="5">
    <source>
        <dbReference type="SAM" id="MobiDB-lite"/>
    </source>
</evidence>
<sequence length="1183" mass="132785">MRRQQQAGRRYSTTRASQQVEGEEEVTKRGNEKNQIMKSNVWLRLTKVHFVVEYRTNTRSSCSTERSLSAHALQSPVVSQSCTFSVTRVIATKNSEPARSMVVGSEESLQRQPPIDGVTLVLNGPYDDGEIGVQTPVGSTEAVLSLYVVPLILKANADNTHLYDETADDREIVVWSDYQLQWDEADYGGIGVLRLPPDKVWKPDIVLFNNADGNYEVRYKSNVLIYPNGEVLWVPPAIYQEENKECEGWGAFEGEGMCRSAPVRRSNISGWGVAQSLGLSVRGEGGRERDRERTIPDRDSNTDLLIISSTVYYESDALKHLTAEAATPLASDHPTTCRFRLGILSRRSTYVSREIDRSNLEIDVSRPIESAYKLPGDVNHVEEAIPMSGVSTVSRTRSHDTCSKHSSSSRKHYSAPHLSELLKRRVRKLVIKVDTMSPQLRKFTLIKSESIVYWKQTSSCTIDVTYFPFDQQTCIMKFGSWTFNGDQVSLALYNNKNFVDLSDYWKSGTWDIIEVPAYLNIYEGNHPTETDITFYIIIRRKTLFYTVNLILPTVLISFLCVLVFYLPAEAGEKVTLGISILLSLVVFLLLVSKILPPTSLVLPLIAKYLLFTFIMNTVSILVTVIIINWNFRGPRTHRMPPWIRVVFLYYLPMFLLMRRPKKTRLRWMMETPEMSAPPHPSYGSPAELPKHLAASTPRAKMEVMELSDLHHPNCKINRKSSAELGGVAAGGASGGIGSGRRESESSDSLLLSPEASKATEAVEFIAEHLRNEDQYIQRLNNPRTILGLMLDRHEHAWSVLVTSRRPEGRNTPPHEIRPGLLLTEICSTMGGSLAIREVDGCDFRKFKVTYSGCLIIYQQNQAEANDGSIVNVCLKEPYWGEHFLRTRQPFVIKCMLSGGAEERFRFVREGHHVLLPARAIRLITNYANGLGIGKVEFKGSEPTFTWRESGKPFSPAPPPPPVHDRDSNLNLLVLGGLAQHDWRPRLKVFGRYARKELSGTVVALICLPSTVIWPRSDGITTTSYYPFGLYASSTNYSNGLGIGKVESEEVNPNLRGGRVENCLGKATPSSPDRDSNLELPVLSSRAQHDKRAAPQSSPSSPQQPLSPLRHPCERAAQSPGTTAPTRAASIREDWKYVAMVIDRLQLYIFFLVTTAGTIGILMDAPHIFEYVDQDRIIEIYRGK</sequence>
<dbReference type="SUPFAM" id="SSF90112">
    <property type="entry name" value="Neurotransmitter-gated ion-channel transmembrane pore"/>
    <property type="match status" value="2"/>
</dbReference>
<dbReference type="EMBL" id="OE179147">
    <property type="protein sequence ID" value="CAD7567698.1"/>
    <property type="molecule type" value="Genomic_DNA"/>
</dbReference>
<dbReference type="Pfam" id="PF02932">
    <property type="entry name" value="Neur_chan_memb"/>
    <property type="match status" value="2"/>
</dbReference>
<organism evidence="9">
    <name type="scientific">Timema californicum</name>
    <name type="common">California timema</name>
    <name type="synonym">Walking stick</name>
    <dbReference type="NCBI Taxonomy" id="61474"/>
    <lineage>
        <taxon>Eukaryota</taxon>
        <taxon>Metazoa</taxon>
        <taxon>Ecdysozoa</taxon>
        <taxon>Arthropoda</taxon>
        <taxon>Hexapoda</taxon>
        <taxon>Insecta</taxon>
        <taxon>Pterygota</taxon>
        <taxon>Neoptera</taxon>
        <taxon>Polyneoptera</taxon>
        <taxon>Phasmatodea</taxon>
        <taxon>Timematodea</taxon>
        <taxon>Timematoidea</taxon>
        <taxon>Timematidae</taxon>
        <taxon>Timema</taxon>
    </lineage>
</organism>
<feature type="compositionally biased region" description="Gly residues" evidence="5">
    <location>
        <begin position="727"/>
        <end position="738"/>
    </location>
</feature>
<dbReference type="GO" id="GO:0004888">
    <property type="term" value="F:transmembrane signaling receptor activity"/>
    <property type="evidence" value="ECO:0007669"/>
    <property type="project" value="InterPro"/>
</dbReference>
<dbReference type="PANTHER" id="PTHR18945">
    <property type="entry name" value="NEUROTRANSMITTER GATED ION CHANNEL"/>
    <property type="match status" value="1"/>
</dbReference>
<evidence type="ECO:0000256" key="2">
    <source>
        <dbReference type="ARBA" id="ARBA00022692"/>
    </source>
</evidence>
<feature type="region of interest" description="Disordered" evidence="5">
    <location>
        <begin position="1"/>
        <end position="32"/>
    </location>
</feature>
<dbReference type="AlphaFoldDB" id="A0A7R9IVY0"/>
<feature type="domain" description="Neurotransmitter-gated ion-channel ligand-binding" evidence="7">
    <location>
        <begin position="174"/>
        <end position="240"/>
    </location>
</feature>
<dbReference type="Gene3D" id="1.20.58.390">
    <property type="entry name" value="Neurotransmitter-gated ion-channel transmembrane domain"/>
    <property type="match status" value="2"/>
</dbReference>
<dbReference type="InterPro" id="IPR036734">
    <property type="entry name" value="Neur_chan_lig-bd_sf"/>
</dbReference>
<reference evidence="9" key="1">
    <citation type="submission" date="2020-11" db="EMBL/GenBank/DDBJ databases">
        <authorList>
            <person name="Tran Van P."/>
        </authorList>
    </citation>
    <scope>NUCLEOTIDE SEQUENCE</scope>
</reference>
<feature type="transmembrane region" description="Helical" evidence="6">
    <location>
        <begin position="574"/>
        <end position="596"/>
    </location>
</feature>
<protein>
    <submittedName>
        <fullName evidence="9">(California timema) hypothetical protein</fullName>
    </submittedName>
</protein>
<evidence type="ECO:0000256" key="1">
    <source>
        <dbReference type="ARBA" id="ARBA00004141"/>
    </source>
</evidence>
<accession>A0A7R9IVY0</accession>
<feature type="domain" description="Neurotransmitter-gated ion-channel ligand-binding" evidence="7">
    <location>
        <begin position="456"/>
        <end position="542"/>
    </location>
</feature>
<dbReference type="InterPro" id="IPR006201">
    <property type="entry name" value="Neur_channel"/>
</dbReference>
<dbReference type="PROSITE" id="PS00236">
    <property type="entry name" value="NEUROTR_ION_CHANNEL"/>
    <property type="match status" value="1"/>
</dbReference>
<evidence type="ECO:0000256" key="4">
    <source>
        <dbReference type="ARBA" id="ARBA00023136"/>
    </source>
</evidence>
<name>A0A7R9IVY0_TIMCA</name>
<evidence type="ECO:0000259" key="7">
    <source>
        <dbReference type="Pfam" id="PF02931"/>
    </source>
</evidence>
<proteinExistence type="predicted"/>
<dbReference type="InterPro" id="IPR006202">
    <property type="entry name" value="Neur_chan_lig-bd"/>
</dbReference>
<feature type="transmembrane region" description="Helical" evidence="6">
    <location>
        <begin position="641"/>
        <end position="657"/>
    </location>
</feature>
<feature type="transmembrane region" description="Helical" evidence="6">
    <location>
        <begin position="608"/>
        <end position="629"/>
    </location>
</feature>
<comment type="subcellular location">
    <subcellularLocation>
        <location evidence="1">Membrane</location>
        <topology evidence="1">Multi-pass membrane protein</topology>
    </subcellularLocation>
</comment>
<feature type="compositionally biased region" description="Polar residues" evidence="5">
    <location>
        <begin position="1"/>
        <end position="20"/>
    </location>
</feature>
<keyword evidence="3 6" id="KW-1133">Transmembrane helix</keyword>
<dbReference type="CDD" id="cd19064">
    <property type="entry name" value="LGIC_TM_nAChR"/>
    <property type="match status" value="1"/>
</dbReference>